<feature type="transmembrane region" description="Helical" evidence="1">
    <location>
        <begin position="139"/>
        <end position="162"/>
    </location>
</feature>
<feature type="transmembrane region" description="Helical" evidence="1">
    <location>
        <begin position="61"/>
        <end position="79"/>
    </location>
</feature>
<proteinExistence type="predicted"/>
<accession>A0A9N7NMC5</accession>
<keyword evidence="1" id="KW-0812">Transmembrane</keyword>
<feature type="transmembrane region" description="Helical" evidence="1">
    <location>
        <begin position="31"/>
        <end position="49"/>
    </location>
</feature>
<protein>
    <submittedName>
        <fullName evidence="2">Uncharacterized protein</fullName>
    </submittedName>
</protein>
<name>A0A9N7NMC5_STRHE</name>
<dbReference type="OrthoDB" id="907830at2759"/>
<dbReference type="GO" id="GO:0016020">
    <property type="term" value="C:membrane"/>
    <property type="evidence" value="ECO:0007669"/>
    <property type="project" value="InterPro"/>
</dbReference>
<evidence type="ECO:0000313" key="2">
    <source>
        <dbReference type="EMBL" id="CAA0833134.1"/>
    </source>
</evidence>
<dbReference type="PANTHER" id="PTHR21229">
    <property type="entry name" value="LUNG SEVEN TRANSMEMBRANE RECEPTOR"/>
    <property type="match status" value="1"/>
</dbReference>
<keyword evidence="1" id="KW-1133">Transmembrane helix</keyword>
<dbReference type="Proteomes" id="UP001153555">
    <property type="component" value="Unassembled WGS sequence"/>
</dbReference>
<keyword evidence="1" id="KW-0472">Membrane</keyword>
<dbReference type="AlphaFoldDB" id="A0A9N7NMC5"/>
<dbReference type="GO" id="GO:0005794">
    <property type="term" value="C:Golgi apparatus"/>
    <property type="evidence" value="ECO:0007669"/>
    <property type="project" value="TreeGrafter"/>
</dbReference>
<sequence>MLFAFVVVLIGSGWSIYRPVLQDFHKRIVSIAVSLQISSSVCFVLMRGVGPSSGSYKNWVVTYYVLDFLCCVAMVLPVLGGDSAEKHVVGPGRSKTEGKEAKALMHERVFGNFELALYGYVGSTRIGIFVMRCFGGHGIWYATIVLEMTVELAFYLVVYYMFWPNERYDYVAPDSRDDEISVAILPAGV</sequence>
<evidence type="ECO:0000256" key="1">
    <source>
        <dbReference type="SAM" id="Phobius"/>
    </source>
</evidence>
<keyword evidence="3" id="KW-1185">Reference proteome</keyword>
<reference evidence="2" key="1">
    <citation type="submission" date="2019-12" db="EMBL/GenBank/DDBJ databases">
        <authorList>
            <person name="Scholes J."/>
        </authorList>
    </citation>
    <scope>NUCLEOTIDE SEQUENCE</scope>
</reference>
<evidence type="ECO:0000313" key="3">
    <source>
        <dbReference type="Proteomes" id="UP001153555"/>
    </source>
</evidence>
<dbReference type="InterPro" id="IPR009637">
    <property type="entry name" value="GPR107/GPR108-like"/>
</dbReference>
<dbReference type="EMBL" id="CACSLK010027837">
    <property type="protein sequence ID" value="CAA0833134.1"/>
    <property type="molecule type" value="Genomic_DNA"/>
</dbReference>
<gene>
    <name evidence="2" type="ORF">SHERM_28407</name>
</gene>
<dbReference type="PANTHER" id="PTHR21229:SF2">
    <property type="entry name" value="RE59932P"/>
    <property type="match status" value="1"/>
</dbReference>
<comment type="caution">
    <text evidence="2">The sequence shown here is derived from an EMBL/GenBank/DDBJ whole genome shotgun (WGS) entry which is preliminary data.</text>
</comment>
<organism evidence="2 3">
    <name type="scientific">Striga hermonthica</name>
    <name type="common">Purple witchweed</name>
    <name type="synonym">Buchnera hermonthica</name>
    <dbReference type="NCBI Taxonomy" id="68872"/>
    <lineage>
        <taxon>Eukaryota</taxon>
        <taxon>Viridiplantae</taxon>
        <taxon>Streptophyta</taxon>
        <taxon>Embryophyta</taxon>
        <taxon>Tracheophyta</taxon>
        <taxon>Spermatophyta</taxon>
        <taxon>Magnoliopsida</taxon>
        <taxon>eudicotyledons</taxon>
        <taxon>Gunneridae</taxon>
        <taxon>Pentapetalae</taxon>
        <taxon>asterids</taxon>
        <taxon>lamiids</taxon>
        <taxon>Lamiales</taxon>
        <taxon>Orobanchaceae</taxon>
        <taxon>Buchnereae</taxon>
        <taxon>Striga</taxon>
    </lineage>
</organism>